<keyword evidence="7" id="KW-0032">Aminotransferase</keyword>
<dbReference type="GO" id="GO:0008483">
    <property type="term" value="F:transaminase activity"/>
    <property type="evidence" value="ECO:0007669"/>
    <property type="project" value="UniProtKB-KW"/>
</dbReference>
<keyword evidence="5" id="KW-0804">Transcription</keyword>
<protein>
    <submittedName>
        <fullName evidence="7">PLP-dependent aminotransferase family protein</fullName>
    </submittedName>
</protein>
<dbReference type="RefSeq" id="WP_162330106.1">
    <property type="nucleotide sequence ID" value="NZ_CP048113.1"/>
</dbReference>
<keyword evidence="3" id="KW-0805">Transcription regulation</keyword>
<evidence type="ECO:0000256" key="4">
    <source>
        <dbReference type="ARBA" id="ARBA00023125"/>
    </source>
</evidence>
<dbReference type="CDD" id="cd00609">
    <property type="entry name" value="AAT_like"/>
    <property type="match status" value="1"/>
</dbReference>
<dbReference type="Gene3D" id="1.10.10.10">
    <property type="entry name" value="Winged helix-like DNA-binding domain superfamily/Winged helix DNA-binding domain"/>
    <property type="match status" value="1"/>
</dbReference>
<keyword evidence="7" id="KW-0808">Transferase</keyword>
<evidence type="ECO:0000313" key="7">
    <source>
        <dbReference type="EMBL" id="QHS58403.1"/>
    </source>
</evidence>
<name>A0A6B9ZD12_9BACT</name>
<reference evidence="7 8" key="1">
    <citation type="submission" date="2020-01" db="EMBL/GenBank/DDBJ databases">
        <title>Complete genome sequence of Chitinophaga sp. H33E-04 isolated from quinoa roots.</title>
        <authorList>
            <person name="Weon H.-Y."/>
            <person name="Lee S.A."/>
        </authorList>
    </citation>
    <scope>NUCLEOTIDE SEQUENCE [LARGE SCALE GENOMIC DNA]</scope>
    <source>
        <strain evidence="7 8">H33E-04</strain>
    </source>
</reference>
<dbReference type="SUPFAM" id="SSF53383">
    <property type="entry name" value="PLP-dependent transferases"/>
    <property type="match status" value="1"/>
</dbReference>
<dbReference type="Pfam" id="PF00392">
    <property type="entry name" value="GntR"/>
    <property type="match status" value="1"/>
</dbReference>
<proteinExistence type="inferred from homology"/>
<dbReference type="InterPro" id="IPR036390">
    <property type="entry name" value="WH_DNA-bd_sf"/>
</dbReference>
<dbReference type="AlphaFoldDB" id="A0A6B9ZD12"/>
<feature type="domain" description="HTH gntR-type" evidence="6">
    <location>
        <begin position="21"/>
        <end position="89"/>
    </location>
</feature>
<evidence type="ECO:0000256" key="1">
    <source>
        <dbReference type="ARBA" id="ARBA00005384"/>
    </source>
</evidence>
<organism evidence="7 8">
    <name type="scientific">Chitinophaga agri</name>
    <dbReference type="NCBI Taxonomy" id="2703787"/>
    <lineage>
        <taxon>Bacteria</taxon>
        <taxon>Pseudomonadati</taxon>
        <taxon>Bacteroidota</taxon>
        <taxon>Chitinophagia</taxon>
        <taxon>Chitinophagales</taxon>
        <taxon>Chitinophagaceae</taxon>
        <taxon>Chitinophaga</taxon>
    </lineage>
</organism>
<sequence>MNSPVEVPYKSFIQIERSSHIAIYIQIANQLMQAIQSGILLPGTKLPGSRSLSELLKVHRNTITAVYEELYAQGWIEIKPNKGAVVMPRLPKVKGRPAESGGYPATTGFTFATTALLDNPFDYAPCDYVFNDGVPDIRLTQIDDLSRSYSANMKRKSNWKKMSYYNQEGSRYFKEQLSRYLRLSRGFKISINNLLITRSIEMSLFIISEIILRQGDYVVVGSPSYFAANMIFQKSSNQVLTIPTDDEGLNTEALNELCKSHPIRLVYVTPQHHYPTTVSLSARRRMALLELSKKYGFVIVEDDHDYDFHYDKQPLLPLATVDTAGMVIYVSSFGKSLAPGFRTGFVVAPENLMVEMRKYLGIIDRQGDVMIEQALGEMIEEGAIQRHMKRSLKIYKERRDLMSALLEKQLGDWIEFRQPTGGLAFWLSFKKPVNLMRLKKQCEKNNLFIPRTLLYQNKEVTALRIGFGHLDNDEMEKTILILKASLIQLQQ</sequence>
<dbReference type="InterPro" id="IPR015424">
    <property type="entry name" value="PyrdxlP-dep_Trfase"/>
</dbReference>
<dbReference type="SUPFAM" id="SSF46785">
    <property type="entry name" value="Winged helix' DNA-binding domain"/>
    <property type="match status" value="1"/>
</dbReference>
<dbReference type="EMBL" id="CP048113">
    <property type="protein sequence ID" value="QHS58403.1"/>
    <property type="molecule type" value="Genomic_DNA"/>
</dbReference>
<evidence type="ECO:0000256" key="3">
    <source>
        <dbReference type="ARBA" id="ARBA00023015"/>
    </source>
</evidence>
<dbReference type="KEGG" id="chih:GWR21_01980"/>
<gene>
    <name evidence="7" type="ORF">GWR21_01980</name>
</gene>
<dbReference type="GO" id="GO:0003677">
    <property type="term" value="F:DNA binding"/>
    <property type="evidence" value="ECO:0007669"/>
    <property type="project" value="UniProtKB-KW"/>
</dbReference>
<dbReference type="CDD" id="cd07377">
    <property type="entry name" value="WHTH_GntR"/>
    <property type="match status" value="1"/>
</dbReference>
<dbReference type="Pfam" id="PF00155">
    <property type="entry name" value="Aminotran_1_2"/>
    <property type="match status" value="1"/>
</dbReference>
<dbReference type="InterPro" id="IPR015421">
    <property type="entry name" value="PyrdxlP-dep_Trfase_major"/>
</dbReference>
<dbReference type="InterPro" id="IPR036388">
    <property type="entry name" value="WH-like_DNA-bd_sf"/>
</dbReference>
<comment type="similarity">
    <text evidence="1">In the C-terminal section; belongs to the class-I pyridoxal-phosphate-dependent aminotransferase family.</text>
</comment>
<evidence type="ECO:0000256" key="5">
    <source>
        <dbReference type="ARBA" id="ARBA00023163"/>
    </source>
</evidence>
<dbReference type="GO" id="GO:0003700">
    <property type="term" value="F:DNA-binding transcription factor activity"/>
    <property type="evidence" value="ECO:0007669"/>
    <property type="project" value="InterPro"/>
</dbReference>
<dbReference type="PANTHER" id="PTHR46577">
    <property type="entry name" value="HTH-TYPE TRANSCRIPTIONAL REGULATORY PROTEIN GABR"/>
    <property type="match status" value="1"/>
</dbReference>
<evidence type="ECO:0000259" key="6">
    <source>
        <dbReference type="PROSITE" id="PS50949"/>
    </source>
</evidence>
<dbReference type="InterPro" id="IPR051446">
    <property type="entry name" value="HTH_trans_reg/aminotransferase"/>
</dbReference>
<evidence type="ECO:0000256" key="2">
    <source>
        <dbReference type="ARBA" id="ARBA00022898"/>
    </source>
</evidence>
<dbReference type="SMART" id="SM00345">
    <property type="entry name" value="HTH_GNTR"/>
    <property type="match status" value="1"/>
</dbReference>
<dbReference type="GO" id="GO:0030170">
    <property type="term" value="F:pyridoxal phosphate binding"/>
    <property type="evidence" value="ECO:0007669"/>
    <property type="project" value="InterPro"/>
</dbReference>
<dbReference type="InterPro" id="IPR000524">
    <property type="entry name" value="Tscrpt_reg_HTH_GntR"/>
</dbReference>
<evidence type="ECO:0000313" key="8">
    <source>
        <dbReference type="Proteomes" id="UP000476411"/>
    </source>
</evidence>
<accession>A0A6B9ZD12</accession>
<keyword evidence="4" id="KW-0238">DNA-binding</keyword>
<dbReference type="PROSITE" id="PS50949">
    <property type="entry name" value="HTH_GNTR"/>
    <property type="match status" value="1"/>
</dbReference>
<dbReference type="Proteomes" id="UP000476411">
    <property type="component" value="Chromosome"/>
</dbReference>
<dbReference type="InterPro" id="IPR004839">
    <property type="entry name" value="Aminotransferase_I/II_large"/>
</dbReference>
<dbReference type="PANTHER" id="PTHR46577:SF1">
    <property type="entry name" value="HTH-TYPE TRANSCRIPTIONAL REGULATORY PROTEIN GABR"/>
    <property type="match status" value="1"/>
</dbReference>
<dbReference type="Gene3D" id="3.40.640.10">
    <property type="entry name" value="Type I PLP-dependent aspartate aminotransferase-like (Major domain)"/>
    <property type="match status" value="1"/>
</dbReference>
<keyword evidence="8" id="KW-1185">Reference proteome</keyword>
<keyword evidence="2" id="KW-0663">Pyridoxal phosphate</keyword>